<protein>
    <submittedName>
        <fullName evidence="1">12113_t:CDS:1</fullName>
    </submittedName>
</protein>
<accession>A0A9N9GQC9</accession>
<dbReference type="EMBL" id="CAJVPP010003025">
    <property type="protein sequence ID" value="CAG8618491.1"/>
    <property type="molecule type" value="Genomic_DNA"/>
</dbReference>
<organism evidence="1 2">
    <name type="scientific">Funneliformis mosseae</name>
    <name type="common">Endomycorrhizal fungus</name>
    <name type="synonym">Glomus mosseae</name>
    <dbReference type="NCBI Taxonomy" id="27381"/>
    <lineage>
        <taxon>Eukaryota</taxon>
        <taxon>Fungi</taxon>
        <taxon>Fungi incertae sedis</taxon>
        <taxon>Mucoromycota</taxon>
        <taxon>Glomeromycotina</taxon>
        <taxon>Glomeromycetes</taxon>
        <taxon>Glomerales</taxon>
        <taxon>Glomeraceae</taxon>
        <taxon>Funneliformis</taxon>
    </lineage>
</organism>
<keyword evidence="2" id="KW-1185">Reference proteome</keyword>
<comment type="caution">
    <text evidence="1">The sequence shown here is derived from an EMBL/GenBank/DDBJ whole genome shotgun (WGS) entry which is preliminary data.</text>
</comment>
<proteinExistence type="predicted"/>
<sequence length="55" mass="6163">MSTPVGLSFEIVVLRIKKDWIVPSSGENLLPNLELFLASKYRGSQPPISEFNETN</sequence>
<name>A0A9N9GQC9_FUNMO</name>
<dbReference type="Proteomes" id="UP000789375">
    <property type="component" value="Unassembled WGS sequence"/>
</dbReference>
<evidence type="ECO:0000313" key="1">
    <source>
        <dbReference type="EMBL" id="CAG8618491.1"/>
    </source>
</evidence>
<dbReference type="AlphaFoldDB" id="A0A9N9GQC9"/>
<reference evidence="1" key="1">
    <citation type="submission" date="2021-06" db="EMBL/GenBank/DDBJ databases">
        <authorList>
            <person name="Kallberg Y."/>
            <person name="Tangrot J."/>
            <person name="Rosling A."/>
        </authorList>
    </citation>
    <scope>NUCLEOTIDE SEQUENCE</scope>
    <source>
        <strain evidence="1">87-6 pot B 2015</strain>
    </source>
</reference>
<gene>
    <name evidence="1" type="ORF">FMOSSE_LOCUS9846</name>
</gene>
<evidence type="ECO:0000313" key="2">
    <source>
        <dbReference type="Proteomes" id="UP000789375"/>
    </source>
</evidence>